<reference evidence="4" key="2">
    <citation type="submission" date="2020-09" db="EMBL/GenBank/DDBJ databases">
        <authorList>
            <person name="Sun Q."/>
            <person name="Ohkuma M."/>
        </authorList>
    </citation>
    <scope>NUCLEOTIDE SEQUENCE</scope>
    <source>
        <strain evidence="4">JCM 4654</strain>
    </source>
</reference>
<dbReference type="CDD" id="cd01189">
    <property type="entry name" value="INT_ICEBs1_C_like"/>
    <property type="match status" value="1"/>
</dbReference>
<reference evidence="4" key="1">
    <citation type="journal article" date="2014" name="Int. J. Syst. Evol. Microbiol.">
        <title>Complete genome sequence of Corynebacterium casei LMG S-19264T (=DSM 44701T), isolated from a smear-ripened cheese.</title>
        <authorList>
            <consortium name="US DOE Joint Genome Institute (JGI-PGF)"/>
            <person name="Walter F."/>
            <person name="Albersmeier A."/>
            <person name="Kalinowski J."/>
            <person name="Ruckert C."/>
        </authorList>
    </citation>
    <scope>NUCLEOTIDE SEQUENCE</scope>
    <source>
        <strain evidence="4">JCM 4654</strain>
    </source>
</reference>
<dbReference type="PANTHER" id="PTHR30349">
    <property type="entry name" value="PHAGE INTEGRASE-RELATED"/>
    <property type="match status" value="1"/>
</dbReference>
<dbReference type="PROSITE" id="PS51898">
    <property type="entry name" value="TYR_RECOMBINASE"/>
    <property type="match status" value="1"/>
</dbReference>
<dbReference type="GO" id="GO:0006310">
    <property type="term" value="P:DNA recombination"/>
    <property type="evidence" value="ECO:0007669"/>
    <property type="project" value="UniProtKB-KW"/>
</dbReference>
<comment type="caution">
    <text evidence="4">The sequence shown here is derived from an EMBL/GenBank/DDBJ whole genome shotgun (WGS) entry which is preliminary data.</text>
</comment>
<gene>
    <name evidence="4" type="ORF">GCM10010508_41640</name>
</gene>
<keyword evidence="1" id="KW-0238">DNA-binding</keyword>
<dbReference type="PANTHER" id="PTHR30349:SF91">
    <property type="entry name" value="INTA PROTEIN"/>
    <property type="match status" value="1"/>
</dbReference>
<proteinExistence type="predicted"/>
<dbReference type="Gene3D" id="1.10.443.10">
    <property type="entry name" value="Intergrase catalytic core"/>
    <property type="match status" value="1"/>
</dbReference>
<dbReference type="Gene3D" id="1.10.150.130">
    <property type="match status" value="1"/>
</dbReference>
<dbReference type="GO" id="GO:0015074">
    <property type="term" value="P:DNA integration"/>
    <property type="evidence" value="ECO:0007669"/>
    <property type="project" value="InterPro"/>
</dbReference>
<dbReference type="EMBL" id="BMVF01000010">
    <property type="protein sequence ID" value="GHD91702.1"/>
    <property type="molecule type" value="Genomic_DNA"/>
</dbReference>
<evidence type="ECO:0000313" key="4">
    <source>
        <dbReference type="EMBL" id="GHD91702.1"/>
    </source>
</evidence>
<dbReference type="SUPFAM" id="SSF56349">
    <property type="entry name" value="DNA breaking-rejoining enzymes"/>
    <property type="match status" value="1"/>
</dbReference>
<dbReference type="Proteomes" id="UP000608955">
    <property type="component" value="Unassembled WGS sequence"/>
</dbReference>
<dbReference type="Pfam" id="PF00589">
    <property type="entry name" value="Phage_integrase"/>
    <property type="match status" value="1"/>
</dbReference>
<dbReference type="InterPro" id="IPR013762">
    <property type="entry name" value="Integrase-like_cat_sf"/>
</dbReference>
<feature type="domain" description="Tyr recombinase" evidence="3">
    <location>
        <begin position="69"/>
        <end position="265"/>
    </location>
</feature>
<dbReference type="InterPro" id="IPR010998">
    <property type="entry name" value="Integrase_recombinase_N"/>
</dbReference>
<dbReference type="GO" id="GO:0003677">
    <property type="term" value="F:DNA binding"/>
    <property type="evidence" value="ECO:0007669"/>
    <property type="project" value="UniProtKB-KW"/>
</dbReference>
<dbReference type="AlphaFoldDB" id="A0A918Y5W0"/>
<evidence type="ECO:0000313" key="5">
    <source>
        <dbReference type="Proteomes" id="UP000608955"/>
    </source>
</evidence>
<dbReference type="InterPro" id="IPR002104">
    <property type="entry name" value="Integrase_catalytic"/>
</dbReference>
<accession>A0A918Y5W0</accession>
<sequence length="278" mass="31642">MPLLGAKRLESLGVADVRRFLVRLEQEATAATAKEAHRVLRSALSSACREELITRNVAKLVEPPRIKERELSPWTLDETLDFLAAARTDPLYAAFVLAIAMGLRRGEIVGLRWSDVDLDNRVLYVRQQMQRRRGVLYDDDPKSRRRRAVPLPALCIAPLRWHRMRQAAARAKAGEGWQESAYVFTTRTGRPVEPRNLYRSFTRVAQAAGLRVIRLHDARHGTATLLTAAGVAPRVVMEILGHSQISITMDVYTHVVQDTQREAMSHMDRLLRRRRGRQ</sequence>
<organism evidence="4 5">
    <name type="scientific">Streptomyces naganishii JCM 4654</name>
    <dbReference type="NCBI Taxonomy" id="1306179"/>
    <lineage>
        <taxon>Bacteria</taxon>
        <taxon>Bacillati</taxon>
        <taxon>Actinomycetota</taxon>
        <taxon>Actinomycetes</taxon>
        <taxon>Kitasatosporales</taxon>
        <taxon>Streptomycetaceae</taxon>
        <taxon>Streptomyces</taxon>
    </lineage>
</organism>
<evidence type="ECO:0000256" key="2">
    <source>
        <dbReference type="ARBA" id="ARBA00023172"/>
    </source>
</evidence>
<protein>
    <recommendedName>
        <fullName evidence="3">Tyr recombinase domain-containing protein</fullName>
    </recommendedName>
</protein>
<name>A0A918Y5W0_9ACTN</name>
<evidence type="ECO:0000259" key="3">
    <source>
        <dbReference type="PROSITE" id="PS51898"/>
    </source>
</evidence>
<dbReference type="InterPro" id="IPR011010">
    <property type="entry name" value="DNA_brk_join_enz"/>
</dbReference>
<evidence type="ECO:0000256" key="1">
    <source>
        <dbReference type="ARBA" id="ARBA00023125"/>
    </source>
</evidence>
<keyword evidence="5" id="KW-1185">Reference proteome</keyword>
<dbReference type="InterPro" id="IPR050090">
    <property type="entry name" value="Tyrosine_recombinase_XerCD"/>
</dbReference>
<keyword evidence="2" id="KW-0233">DNA recombination</keyword>